<dbReference type="GO" id="GO:0016020">
    <property type="term" value="C:membrane"/>
    <property type="evidence" value="ECO:0007669"/>
    <property type="project" value="InterPro"/>
</dbReference>
<evidence type="ECO:0000256" key="4">
    <source>
        <dbReference type="ARBA" id="ARBA00022801"/>
    </source>
</evidence>
<dbReference type="InterPro" id="IPR020849">
    <property type="entry name" value="Small_GTPase_Ras-type"/>
</dbReference>
<accession>A0A9P8YAY5</accession>
<dbReference type="SMART" id="SM00175">
    <property type="entry name" value="RAB"/>
    <property type="match status" value="1"/>
</dbReference>
<keyword evidence="9" id="KW-0636">Prenylation</keyword>
<name>A0A9P8YAY5_9PEZI</name>
<dbReference type="Proteomes" id="UP000756346">
    <property type="component" value="Unassembled WGS sequence"/>
</dbReference>
<dbReference type="GO" id="GO:0005525">
    <property type="term" value="F:GTP binding"/>
    <property type="evidence" value="ECO:0007669"/>
    <property type="project" value="UniProtKB-KW"/>
</dbReference>
<dbReference type="InterPro" id="IPR001806">
    <property type="entry name" value="Small_GTPase"/>
</dbReference>
<proteinExistence type="inferred from homology"/>
<dbReference type="GO" id="GO:0007165">
    <property type="term" value="P:signal transduction"/>
    <property type="evidence" value="ECO:0007669"/>
    <property type="project" value="InterPro"/>
</dbReference>
<protein>
    <submittedName>
        <fullName evidence="13">Rheb small monomeric GTPase</fullName>
    </submittedName>
</protein>
<dbReference type="EMBL" id="JAGTJQ010000004">
    <property type="protein sequence ID" value="KAH7033014.1"/>
    <property type="molecule type" value="Genomic_DNA"/>
</dbReference>
<dbReference type="Gene3D" id="3.40.50.300">
    <property type="entry name" value="P-loop containing nucleotide triphosphate hydrolases"/>
    <property type="match status" value="1"/>
</dbReference>
<dbReference type="CDD" id="cd04137">
    <property type="entry name" value="RheB"/>
    <property type="match status" value="1"/>
</dbReference>
<comment type="catalytic activity">
    <reaction evidence="12">
        <text>GTP + H2O = GDP + phosphate + H(+)</text>
        <dbReference type="Rhea" id="RHEA:19669"/>
        <dbReference type="ChEBI" id="CHEBI:15377"/>
        <dbReference type="ChEBI" id="CHEBI:15378"/>
        <dbReference type="ChEBI" id="CHEBI:37565"/>
        <dbReference type="ChEBI" id="CHEBI:43474"/>
        <dbReference type="ChEBI" id="CHEBI:58189"/>
    </reaction>
    <physiologicalReaction direction="left-to-right" evidence="12">
        <dbReference type="Rhea" id="RHEA:19670"/>
    </physiologicalReaction>
</comment>
<dbReference type="FunFam" id="3.40.50.300:FF:000273">
    <property type="entry name" value="GTP-binding protein Rheb homolog"/>
    <property type="match status" value="1"/>
</dbReference>
<keyword evidence="4" id="KW-0378">Hydrolase</keyword>
<dbReference type="Pfam" id="PF00071">
    <property type="entry name" value="Ras"/>
    <property type="match status" value="1"/>
</dbReference>
<keyword evidence="5" id="KW-0460">Magnesium</keyword>
<dbReference type="SMART" id="SM00174">
    <property type="entry name" value="RHO"/>
    <property type="match status" value="1"/>
</dbReference>
<dbReference type="SUPFAM" id="SSF52540">
    <property type="entry name" value="P-loop containing nucleoside triphosphate hydrolases"/>
    <property type="match status" value="1"/>
</dbReference>
<evidence type="ECO:0000256" key="10">
    <source>
        <dbReference type="ARBA" id="ARBA00037969"/>
    </source>
</evidence>
<comment type="subcellular location">
    <subcellularLocation>
        <location evidence="11">Endomembrane system</location>
        <topology evidence="11">Lipid-anchor</topology>
        <orientation evidence="11">Cytoplasmic side</orientation>
    </subcellularLocation>
</comment>
<reference evidence="13" key="1">
    <citation type="journal article" date="2021" name="Nat. Commun.">
        <title>Genetic determinants of endophytism in the Arabidopsis root mycobiome.</title>
        <authorList>
            <person name="Mesny F."/>
            <person name="Miyauchi S."/>
            <person name="Thiergart T."/>
            <person name="Pickel B."/>
            <person name="Atanasova L."/>
            <person name="Karlsson M."/>
            <person name="Huettel B."/>
            <person name="Barry K.W."/>
            <person name="Haridas S."/>
            <person name="Chen C."/>
            <person name="Bauer D."/>
            <person name="Andreopoulos W."/>
            <person name="Pangilinan J."/>
            <person name="LaButti K."/>
            <person name="Riley R."/>
            <person name="Lipzen A."/>
            <person name="Clum A."/>
            <person name="Drula E."/>
            <person name="Henrissat B."/>
            <person name="Kohler A."/>
            <person name="Grigoriev I.V."/>
            <person name="Martin F.M."/>
            <person name="Hacquard S."/>
        </authorList>
    </citation>
    <scope>NUCLEOTIDE SEQUENCE</scope>
    <source>
        <strain evidence="13">MPI-CAGE-CH-0230</strain>
    </source>
</reference>
<keyword evidence="7" id="KW-0472">Membrane</keyword>
<evidence type="ECO:0000256" key="12">
    <source>
        <dbReference type="ARBA" id="ARBA00049117"/>
    </source>
</evidence>
<evidence type="ECO:0000256" key="7">
    <source>
        <dbReference type="ARBA" id="ARBA00023136"/>
    </source>
</evidence>
<evidence type="ECO:0000256" key="3">
    <source>
        <dbReference type="ARBA" id="ARBA00022741"/>
    </source>
</evidence>
<evidence type="ECO:0000313" key="14">
    <source>
        <dbReference type="Proteomes" id="UP000756346"/>
    </source>
</evidence>
<dbReference type="PROSITE" id="PS51419">
    <property type="entry name" value="RAB"/>
    <property type="match status" value="1"/>
</dbReference>
<dbReference type="PROSITE" id="PS51420">
    <property type="entry name" value="RHO"/>
    <property type="match status" value="1"/>
</dbReference>
<dbReference type="InterPro" id="IPR005225">
    <property type="entry name" value="Small_GTP-bd"/>
</dbReference>
<keyword evidence="8" id="KW-0449">Lipoprotein</keyword>
<dbReference type="PANTHER" id="PTHR24070">
    <property type="entry name" value="RAS, DI-RAS, AND RHEB FAMILY MEMBERS OF SMALL GTPASE SUPERFAMILY"/>
    <property type="match status" value="1"/>
</dbReference>
<evidence type="ECO:0000256" key="1">
    <source>
        <dbReference type="ARBA" id="ARBA00022481"/>
    </source>
</evidence>
<dbReference type="PRINTS" id="PR00449">
    <property type="entry name" value="RASTRNSFRMNG"/>
</dbReference>
<dbReference type="NCBIfam" id="TIGR00231">
    <property type="entry name" value="small_GTP"/>
    <property type="match status" value="1"/>
</dbReference>
<organism evidence="13 14">
    <name type="scientific">Microdochium trichocladiopsis</name>
    <dbReference type="NCBI Taxonomy" id="1682393"/>
    <lineage>
        <taxon>Eukaryota</taxon>
        <taxon>Fungi</taxon>
        <taxon>Dikarya</taxon>
        <taxon>Ascomycota</taxon>
        <taxon>Pezizomycotina</taxon>
        <taxon>Sordariomycetes</taxon>
        <taxon>Xylariomycetidae</taxon>
        <taxon>Xylariales</taxon>
        <taxon>Microdochiaceae</taxon>
        <taxon>Microdochium</taxon>
    </lineage>
</organism>
<evidence type="ECO:0000256" key="9">
    <source>
        <dbReference type="ARBA" id="ARBA00023289"/>
    </source>
</evidence>
<comment type="similarity">
    <text evidence="10">Belongs to the small GTPase superfamily. Rheb family.</text>
</comment>
<evidence type="ECO:0000256" key="5">
    <source>
        <dbReference type="ARBA" id="ARBA00022842"/>
    </source>
</evidence>
<evidence type="ECO:0000256" key="2">
    <source>
        <dbReference type="ARBA" id="ARBA00022723"/>
    </source>
</evidence>
<keyword evidence="14" id="KW-1185">Reference proteome</keyword>
<dbReference type="GO" id="GO:0046872">
    <property type="term" value="F:metal ion binding"/>
    <property type="evidence" value="ECO:0007669"/>
    <property type="project" value="UniProtKB-KW"/>
</dbReference>
<dbReference type="PROSITE" id="PS51421">
    <property type="entry name" value="RAS"/>
    <property type="match status" value="1"/>
</dbReference>
<sequence>MPAPPKQRKVAIVGSRSVGKSSLAVQFVDGHFVESYYPTIENTFSKVIRYKGQDYATEIVDTAGQDEYSILNSKHFIGIHGYMLTYSVSSLPSFEMVQVIHDKILNHLGTDWVPIVIVGNKSDLRPEQRQVSQEDGRKLAEKINCGWTEASARYNENVGKAFELLIAQIEKSQNPNEAPAGGKCDIM</sequence>
<evidence type="ECO:0000256" key="8">
    <source>
        <dbReference type="ARBA" id="ARBA00023288"/>
    </source>
</evidence>
<comment type="caution">
    <text evidence="13">The sequence shown here is derived from an EMBL/GenBank/DDBJ whole genome shotgun (WGS) entry which is preliminary data.</text>
</comment>
<keyword evidence="1" id="KW-0488">Methylation</keyword>
<dbReference type="GO" id="GO:0012505">
    <property type="term" value="C:endomembrane system"/>
    <property type="evidence" value="ECO:0007669"/>
    <property type="project" value="UniProtKB-SubCell"/>
</dbReference>
<dbReference type="GeneID" id="70188079"/>
<keyword evidence="6" id="KW-0342">GTP-binding</keyword>
<keyword evidence="3" id="KW-0547">Nucleotide-binding</keyword>
<dbReference type="OrthoDB" id="5976022at2759"/>
<evidence type="ECO:0000313" key="13">
    <source>
        <dbReference type="EMBL" id="KAH7033014.1"/>
    </source>
</evidence>
<gene>
    <name evidence="13" type="ORF">B0I36DRAFT_361748</name>
</gene>
<keyword evidence="2" id="KW-0479">Metal-binding</keyword>
<dbReference type="SMART" id="SM00173">
    <property type="entry name" value="RAS"/>
    <property type="match status" value="1"/>
</dbReference>
<dbReference type="InterPro" id="IPR027417">
    <property type="entry name" value="P-loop_NTPase"/>
</dbReference>
<evidence type="ECO:0000256" key="6">
    <source>
        <dbReference type="ARBA" id="ARBA00023134"/>
    </source>
</evidence>
<dbReference type="GO" id="GO:0003924">
    <property type="term" value="F:GTPase activity"/>
    <property type="evidence" value="ECO:0007669"/>
    <property type="project" value="InterPro"/>
</dbReference>
<evidence type="ECO:0000256" key="11">
    <source>
        <dbReference type="ARBA" id="ARBA00046278"/>
    </source>
</evidence>
<dbReference type="AlphaFoldDB" id="A0A9P8YAY5"/>
<dbReference type="RefSeq" id="XP_046013846.1">
    <property type="nucleotide sequence ID" value="XM_046158533.1"/>
</dbReference>